<sequence>MHCIECIEKGHRDIVNDTQTVGSEALEETILTNKDWQHLQYHKHNKRQVVAVAIGEEENKLRIWNAHQAQKIIQ</sequence>
<keyword evidence="2" id="KW-1185">Reference proteome</keyword>
<protein>
    <submittedName>
        <fullName evidence="1">(Mediterranean fruit fly) hypothetical protein</fullName>
    </submittedName>
</protein>
<organism evidence="1 2">
    <name type="scientific">Ceratitis capitata</name>
    <name type="common">Mediterranean fruit fly</name>
    <name type="synonym">Tephritis capitata</name>
    <dbReference type="NCBI Taxonomy" id="7213"/>
    <lineage>
        <taxon>Eukaryota</taxon>
        <taxon>Metazoa</taxon>
        <taxon>Ecdysozoa</taxon>
        <taxon>Arthropoda</taxon>
        <taxon>Hexapoda</taxon>
        <taxon>Insecta</taxon>
        <taxon>Pterygota</taxon>
        <taxon>Neoptera</taxon>
        <taxon>Endopterygota</taxon>
        <taxon>Diptera</taxon>
        <taxon>Brachycera</taxon>
        <taxon>Muscomorpha</taxon>
        <taxon>Tephritoidea</taxon>
        <taxon>Tephritidae</taxon>
        <taxon>Ceratitis</taxon>
        <taxon>Ceratitis</taxon>
    </lineage>
</organism>
<name>A0A811V704_CERCA</name>
<proteinExistence type="predicted"/>
<gene>
    <name evidence="1" type="ORF">CCAP1982_LOCUS14542</name>
</gene>
<evidence type="ECO:0000313" key="2">
    <source>
        <dbReference type="Proteomes" id="UP000606786"/>
    </source>
</evidence>
<dbReference type="Proteomes" id="UP000606786">
    <property type="component" value="Unassembled WGS sequence"/>
</dbReference>
<dbReference type="EMBL" id="CAJHJT010000034">
    <property type="protein sequence ID" value="CAD7006215.1"/>
    <property type="molecule type" value="Genomic_DNA"/>
</dbReference>
<evidence type="ECO:0000313" key="1">
    <source>
        <dbReference type="EMBL" id="CAD7006215.1"/>
    </source>
</evidence>
<comment type="caution">
    <text evidence="1">The sequence shown here is derived from an EMBL/GenBank/DDBJ whole genome shotgun (WGS) entry which is preliminary data.</text>
</comment>
<dbReference type="AlphaFoldDB" id="A0A811V704"/>
<accession>A0A811V704</accession>
<reference evidence="1" key="1">
    <citation type="submission" date="2020-11" db="EMBL/GenBank/DDBJ databases">
        <authorList>
            <person name="Whitehead M."/>
        </authorList>
    </citation>
    <scope>NUCLEOTIDE SEQUENCE</scope>
    <source>
        <strain evidence="1">EGII</strain>
    </source>
</reference>